<evidence type="ECO:0008006" key="4">
    <source>
        <dbReference type="Google" id="ProtNLM"/>
    </source>
</evidence>
<dbReference type="EMBL" id="BAAATA010000015">
    <property type="protein sequence ID" value="GAA2491123.1"/>
    <property type="molecule type" value="Genomic_DNA"/>
</dbReference>
<feature type="transmembrane region" description="Helical" evidence="1">
    <location>
        <begin position="21"/>
        <end position="40"/>
    </location>
</feature>
<organism evidence="2 3">
    <name type="scientific">Streptomyces thermolineatus</name>
    <dbReference type="NCBI Taxonomy" id="44033"/>
    <lineage>
        <taxon>Bacteria</taxon>
        <taxon>Bacillati</taxon>
        <taxon>Actinomycetota</taxon>
        <taxon>Actinomycetes</taxon>
        <taxon>Kitasatosporales</taxon>
        <taxon>Streptomycetaceae</taxon>
        <taxon>Streptomyces</taxon>
    </lineage>
</organism>
<dbReference type="RefSeq" id="WP_344383609.1">
    <property type="nucleotide sequence ID" value="NZ_BAAATA010000015.1"/>
</dbReference>
<name>A0ABN3LXT7_9ACTN</name>
<keyword evidence="1" id="KW-1133">Transmembrane helix</keyword>
<evidence type="ECO:0000256" key="1">
    <source>
        <dbReference type="SAM" id="Phobius"/>
    </source>
</evidence>
<gene>
    <name evidence="2" type="ORF">GCM10010406_29020</name>
</gene>
<accession>A0ABN3LXT7</accession>
<proteinExistence type="predicted"/>
<comment type="caution">
    <text evidence="2">The sequence shown here is derived from an EMBL/GenBank/DDBJ whole genome shotgun (WGS) entry which is preliminary data.</text>
</comment>
<dbReference type="Proteomes" id="UP001501358">
    <property type="component" value="Unassembled WGS sequence"/>
</dbReference>
<keyword evidence="1" id="KW-0472">Membrane</keyword>
<evidence type="ECO:0000313" key="2">
    <source>
        <dbReference type="EMBL" id="GAA2491123.1"/>
    </source>
</evidence>
<evidence type="ECO:0000313" key="3">
    <source>
        <dbReference type="Proteomes" id="UP001501358"/>
    </source>
</evidence>
<keyword evidence="3" id="KW-1185">Reference proteome</keyword>
<protein>
    <recommendedName>
        <fullName evidence="4">Secreted protein</fullName>
    </recommendedName>
</protein>
<keyword evidence="1" id="KW-0812">Transmembrane</keyword>
<reference evidence="2 3" key="1">
    <citation type="journal article" date="2019" name="Int. J. Syst. Evol. Microbiol.">
        <title>The Global Catalogue of Microorganisms (GCM) 10K type strain sequencing project: providing services to taxonomists for standard genome sequencing and annotation.</title>
        <authorList>
            <consortium name="The Broad Institute Genomics Platform"/>
            <consortium name="The Broad Institute Genome Sequencing Center for Infectious Disease"/>
            <person name="Wu L."/>
            <person name="Ma J."/>
        </authorList>
    </citation>
    <scope>NUCLEOTIDE SEQUENCE [LARGE SCALE GENOMIC DNA]</scope>
    <source>
        <strain evidence="2 3">JCM 6307</strain>
    </source>
</reference>
<sequence>MEHISPDPSESKRNTGRTRTFIPLTLSLLLVAAGGAFWQFSKDPSKPPIVFPPVACGGVAKGKTLSSLFPKSGDPYWESGKDFAQMEAQDSCLVSAGGFQVEFNLHGYPPGGSVSENWVQKEVRSSTSTKKTIFFGNAIGYANRESSRLYADCKRQGRSLRVITVWVNYYNVPEERIPDGKREIFAKLAAEGLAYAAGPEGLDCEEGKDLANATLSTG</sequence>